<keyword evidence="1" id="KW-0694">RNA-binding</keyword>
<dbReference type="Proteomes" id="UP001254848">
    <property type="component" value="Unassembled WGS sequence"/>
</dbReference>
<dbReference type="InterPro" id="IPR036986">
    <property type="entry name" value="S4_RNA-bd_sf"/>
</dbReference>
<dbReference type="PROSITE" id="PS50889">
    <property type="entry name" value="S4"/>
    <property type="match status" value="1"/>
</dbReference>
<dbReference type="Gene3D" id="3.10.290.10">
    <property type="entry name" value="RNA-binding S4 domain"/>
    <property type="match status" value="1"/>
</dbReference>
<dbReference type="RefSeq" id="WP_413781817.1">
    <property type="nucleotide sequence ID" value="NZ_JAUOZS010000001.1"/>
</dbReference>
<evidence type="ECO:0000256" key="1">
    <source>
        <dbReference type="PROSITE-ProRule" id="PRU00182"/>
    </source>
</evidence>
<dbReference type="SUPFAM" id="SSF55174">
    <property type="entry name" value="Alpha-L RNA-binding motif"/>
    <property type="match status" value="1"/>
</dbReference>
<gene>
    <name evidence="2" type="ORF">Q4T40_19190</name>
</gene>
<evidence type="ECO:0000313" key="3">
    <source>
        <dbReference type="Proteomes" id="UP001254848"/>
    </source>
</evidence>
<protein>
    <submittedName>
        <fullName evidence="2">RNA-binding S4 domain-containing protein</fullName>
    </submittedName>
</protein>
<keyword evidence="3" id="KW-1185">Reference proteome</keyword>
<sequence>MEQIAINTATIQLDQFLKWAGIAESGGQVKEMVSEGLVTVNGLTVSERRKKLQPGDVVAIKGCGSWKVAGA</sequence>
<dbReference type="Pfam" id="PF13275">
    <property type="entry name" value="S4_2"/>
    <property type="match status" value="1"/>
</dbReference>
<dbReference type="CDD" id="cd00165">
    <property type="entry name" value="S4"/>
    <property type="match status" value="1"/>
</dbReference>
<organism evidence="2 3">
    <name type="scientific">Anaeroselena agilis</name>
    <dbReference type="NCBI Taxonomy" id="3063788"/>
    <lineage>
        <taxon>Bacteria</taxon>
        <taxon>Bacillati</taxon>
        <taxon>Bacillota</taxon>
        <taxon>Negativicutes</taxon>
        <taxon>Acetonemataceae</taxon>
        <taxon>Anaeroselena</taxon>
    </lineage>
</organism>
<name>A0ABU3P2T9_9FIRM</name>
<proteinExistence type="predicted"/>
<dbReference type="EMBL" id="JAUOZS010000001">
    <property type="protein sequence ID" value="MDT8903360.1"/>
    <property type="molecule type" value="Genomic_DNA"/>
</dbReference>
<comment type="caution">
    <text evidence="2">The sequence shown here is derived from an EMBL/GenBank/DDBJ whole genome shotgun (WGS) entry which is preliminary data.</text>
</comment>
<reference evidence="2 3" key="1">
    <citation type="submission" date="2023-07" db="EMBL/GenBank/DDBJ databases">
        <title>The novel representative of Negativicutes class, Anaeroselena agilis gen. nov. sp. nov.</title>
        <authorList>
            <person name="Prokofeva M.I."/>
            <person name="Elcheninov A.G."/>
            <person name="Klyukina A."/>
            <person name="Kublanov I.V."/>
            <person name="Frolov E.N."/>
            <person name="Podosokorskaya O.A."/>
        </authorList>
    </citation>
    <scope>NUCLEOTIDE SEQUENCE [LARGE SCALE GENOMIC DNA]</scope>
    <source>
        <strain evidence="2 3">4137-cl</strain>
    </source>
</reference>
<evidence type="ECO:0000313" key="2">
    <source>
        <dbReference type="EMBL" id="MDT8903360.1"/>
    </source>
</evidence>
<accession>A0ABU3P2T9</accession>